<dbReference type="InterPro" id="IPR050303">
    <property type="entry name" value="GatZ_KbaZ_carbometab"/>
</dbReference>
<dbReference type="PROSITE" id="PS51106">
    <property type="entry name" value="PTS_EIIC_TYPE_4"/>
    <property type="match status" value="1"/>
</dbReference>
<dbReference type="KEGG" id="sgl:SG2425"/>
<dbReference type="GO" id="GO:0009401">
    <property type="term" value="P:phosphoenolpyruvate-dependent sugar phosphotransferase system"/>
    <property type="evidence" value="ECO:0007669"/>
    <property type="project" value="UniProtKB-KW"/>
</dbReference>
<keyword evidence="6 9" id="KW-0812">Transmembrane</keyword>
<evidence type="ECO:0000256" key="2">
    <source>
        <dbReference type="ARBA" id="ARBA00022448"/>
    </source>
</evidence>
<keyword evidence="11" id="KW-1185">Reference proteome</keyword>
<dbReference type="HOGENOM" id="CLU_069101_3_1_6"/>
<evidence type="ECO:0000256" key="1">
    <source>
        <dbReference type="ARBA" id="ARBA00004651"/>
    </source>
</evidence>
<protein>
    <submittedName>
        <fullName evidence="10">PTS system IIC component</fullName>
    </submittedName>
</protein>
<name>Q2NQ75_SODGM</name>
<keyword evidence="8 9" id="KW-0472">Membrane</keyword>
<feature type="transmembrane region" description="Helical" evidence="9">
    <location>
        <begin position="214"/>
        <end position="241"/>
    </location>
</feature>
<keyword evidence="3" id="KW-1003">Cell membrane</keyword>
<evidence type="ECO:0000256" key="6">
    <source>
        <dbReference type="ARBA" id="ARBA00022692"/>
    </source>
</evidence>
<evidence type="ECO:0000313" key="11">
    <source>
        <dbReference type="Proteomes" id="UP000001932"/>
    </source>
</evidence>
<feature type="transmembrane region" description="Helical" evidence="9">
    <location>
        <begin position="177"/>
        <end position="202"/>
    </location>
</feature>
<gene>
    <name evidence="10" type="ordered locus">SG2425</name>
</gene>
<dbReference type="PANTHER" id="PTHR32502">
    <property type="entry name" value="N-ACETYLGALACTOSAMINE PERMEASE II COMPONENT-RELATED"/>
    <property type="match status" value="1"/>
</dbReference>
<dbReference type="GO" id="GO:0005886">
    <property type="term" value="C:plasma membrane"/>
    <property type="evidence" value="ECO:0007669"/>
    <property type="project" value="UniProtKB-SubCell"/>
</dbReference>
<dbReference type="STRING" id="343509.SG2425"/>
<dbReference type="PANTHER" id="PTHR32502:SF8">
    <property type="entry name" value="N-ACETYLGALACTOSAMINE PERMEASE IIC COMPONENT 1"/>
    <property type="match status" value="1"/>
</dbReference>
<dbReference type="Pfam" id="PF03609">
    <property type="entry name" value="EII-Sor"/>
    <property type="match status" value="1"/>
</dbReference>
<dbReference type="eggNOG" id="COG3715">
    <property type="taxonomic scope" value="Bacteria"/>
</dbReference>
<dbReference type="EMBL" id="AP008232">
    <property type="protein sequence ID" value="BAE75700.1"/>
    <property type="molecule type" value="Genomic_DNA"/>
</dbReference>
<reference evidence="10 11" key="1">
    <citation type="journal article" date="2006" name="Genome Res.">
        <title>Massive genome erosion and functional adaptations provide insights into the symbiotic lifestyle of Sodalis glossinidius in the tsetse host.</title>
        <authorList>
            <person name="Toh H."/>
            <person name="Weiss B.L."/>
            <person name="Perkin S.A.H."/>
            <person name="Yamashita A."/>
            <person name="Oshima K."/>
            <person name="Hattori M."/>
            <person name="Aksoy S."/>
        </authorList>
    </citation>
    <scope>NUCLEOTIDE SEQUENCE [LARGE SCALE GENOMIC DNA]</scope>
    <source>
        <strain evidence="11">morsitans</strain>
    </source>
</reference>
<evidence type="ECO:0000256" key="9">
    <source>
        <dbReference type="SAM" id="Phobius"/>
    </source>
</evidence>
<keyword evidence="5" id="KW-0598">Phosphotransferase system</keyword>
<keyword evidence="7 9" id="KW-1133">Transmembrane helix</keyword>
<dbReference type="Proteomes" id="UP000001932">
    <property type="component" value="Chromosome"/>
</dbReference>
<keyword evidence="2" id="KW-0813">Transport</keyword>
<sequence>MTMWEVAIFTGLWYWICKTDVGYAITHAIRQPLFASVLIGLIMGDVTQAVIISAAIQILYIGLVAAGSNLPADDCLAGLIAIPLALNTGLSPTLAIAIAVPVGVMGVFLGQLRKTVNAVFVHMADKYAEEGNVRQIKLCTIIWPTLLGFFIRFPVPFLANLYGKDSINAFLNSVPKWLIHGFSVVGGLLPALGFALTIFVIGKKALLPWFFIGYFLVQFSGIPVFGAAIFGLSAVLLISYYQNKKEA</sequence>
<proteinExistence type="predicted"/>
<feature type="transmembrane region" description="Helical" evidence="9">
    <location>
        <begin position="33"/>
        <end position="60"/>
    </location>
</feature>
<evidence type="ECO:0000256" key="3">
    <source>
        <dbReference type="ARBA" id="ARBA00022475"/>
    </source>
</evidence>
<evidence type="ECO:0000256" key="8">
    <source>
        <dbReference type="ARBA" id="ARBA00023136"/>
    </source>
</evidence>
<feature type="transmembrane region" description="Helical" evidence="9">
    <location>
        <begin position="80"/>
        <end position="109"/>
    </location>
</feature>
<evidence type="ECO:0000256" key="5">
    <source>
        <dbReference type="ARBA" id="ARBA00022683"/>
    </source>
</evidence>
<feature type="transmembrane region" description="Helical" evidence="9">
    <location>
        <begin position="6"/>
        <end position="26"/>
    </location>
</feature>
<organism evidence="10 11">
    <name type="scientific">Sodalis glossinidius (strain morsitans)</name>
    <dbReference type="NCBI Taxonomy" id="343509"/>
    <lineage>
        <taxon>Bacteria</taxon>
        <taxon>Pseudomonadati</taxon>
        <taxon>Pseudomonadota</taxon>
        <taxon>Gammaproteobacteria</taxon>
        <taxon>Enterobacterales</taxon>
        <taxon>Bruguierivoracaceae</taxon>
        <taxon>Sodalis</taxon>
    </lineage>
</organism>
<dbReference type="AlphaFoldDB" id="Q2NQ75"/>
<evidence type="ECO:0000256" key="7">
    <source>
        <dbReference type="ARBA" id="ARBA00022989"/>
    </source>
</evidence>
<evidence type="ECO:0000313" key="10">
    <source>
        <dbReference type="EMBL" id="BAE75700.1"/>
    </source>
</evidence>
<feature type="transmembrane region" description="Helical" evidence="9">
    <location>
        <begin position="136"/>
        <end position="157"/>
    </location>
</feature>
<dbReference type="InterPro" id="IPR004700">
    <property type="entry name" value="PTS_IIC_man"/>
</dbReference>
<accession>Q2NQ75</accession>
<evidence type="ECO:0000256" key="4">
    <source>
        <dbReference type="ARBA" id="ARBA00022597"/>
    </source>
</evidence>
<comment type="subcellular location">
    <subcellularLocation>
        <location evidence="1">Cell membrane</location>
        <topology evidence="1">Multi-pass membrane protein</topology>
    </subcellularLocation>
</comment>
<keyword evidence="4" id="KW-0762">Sugar transport</keyword>